<gene>
    <name evidence="2" type="ORF">SAMN02910291_02260</name>
</gene>
<comment type="caution">
    <text evidence="2">The sequence shown here is derived from an EMBL/GenBank/DDBJ whole genome shotgun (WGS) entry which is preliminary data.</text>
</comment>
<evidence type="ECO:0000256" key="1">
    <source>
        <dbReference type="SAM" id="Phobius"/>
    </source>
</evidence>
<dbReference type="EMBL" id="FPIW01000051">
    <property type="protein sequence ID" value="SFW64427.1"/>
    <property type="molecule type" value="Genomic_DNA"/>
</dbReference>
<organism evidence="2 3">
    <name type="scientific">Desulfovibrio desulfuricans</name>
    <dbReference type="NCBI Taxonomy" id="876"/>
    <lineage>
        <taxon>Bacteria</taxon>
        <taxon>Pseudomonadati</taxon>
        <taxon>Thermodesulfobacteriota</taxon>
        <taxon>Desulfovibrionia</taxon>
        <taxon>Desulfovibrionales</taxon>
        <taxon>Desulfovibrionaceae</taxon>
        <taxon>Desulfovibrio</taxon>
    </lineage>
</organism>
<dbReference type="RefSeq" id="WP_072312261.1">
    <property type="nucleotide sequence ID" value="NZ_FPIW01000051.1"/>
</dbReference>
<evidence type="ECO:0000313" key="3">
    <source>
        <dbReference type="Proteomes" id="UP000182680"/>
    </source>
</evidence>
<feature type="transmembrane region" description="Helical" evidence="1">
    <location>
        <begin position="34"/>
        <end position="52"/>
    </location>
</feature>
<name>A0AA94L302_DESDE</name>
<feature type="transmembrane region" description="Helical" evidence="1">
    <location>
        <begin position="359"/>
        <end position="379"/>
    </location>
</feature>
<dbReference type="Proteomes" id="UP000182680">
    <property type="component" value="Unassembled WGS sequence"/>
</dbReference>
<dbReference type="AlphaFoldDB" id="A0AA94L302"/>
<keyword evidence="1" id="KW-1133">Transmembrane helix</keyword>
<dbReference type="PANTHER" id="PTHR32309">
    <property type="entry name" value="TYROSINE-PROTEIN KINASE"/>
    <property type="match status" value="1"/>
</dbReference>
<dbReference type="GO" id="GO:0005886">
    <property type="term" value="C:plasma membrane"/>
    <property type="evidence" value="ECO:0007669"/>
    <property type="project" value="TreeGrafter"/>
</dbReference>
<proteinExistence type="predicted"/>
<dbReference type="PANTHER" id="PTHR32309:SF13">
    <property type="entry name" value="FERRIC ENTEROBACTIN TRANSPORT PROTEIN FEPE"/>
    <property type="match status" value="1"/>
</dbReference>
<evidence type="ECO:0000313" key="2">
    <source>
        <dbReference type="EMBL" id="SFW64427.1"/>
    </source>
</evidence>
<reference evidence="3" key="1">
    <citation type="submission" date="2016-11" db="EMBL/GenBank/DDBJ databases">
        <authorList>
            <person name="Jaros S."/>
            <person name="Januszkiewicz K."/>
            <person name="Wedrychowicz H."/>
        </authorList>
    </citation>
    <scope>NUCLEOTIDE SEQUENCE [LARGE SCALE GENOMIC DNA]</scope>
    <source>
        <strain evidence="3">DSM 7057</strain>
    </source>
</reference>
<accession>A0AA94L302</accession>
<keyword evidence="1" id="KW-0812">Transmembrane</keyword>
<sequence length="388" mass="43751">MTNKIAMVSKPLAISKEERREGIGALRVQQVFRWIVRSILLMGALSSVYWIFSSDRYVSESIVLIQNTEQIGVPSFDITTVLGGIGSISKPDQLLLREHLLSVDMLKKLDAALNLRAHYSDRRHDFGSRMWFKDASIEWFHRHYLSRVTVDFDDYAGVLRIRVQAYDAAMAQAIALMLVKEGERYMNEMSHALARAQVEFLDTQVASAHEQLLKASQILLDFQNQKGLVSPKATVGSIYSIIGKLEGQRTELQTQLASLPRNLDRNHPTRKSLEQSLLAVERQIAQEHAKLASTSGMPLNSLVEEEQRLEMDLEFKKAVYKTALAGLEKGRMDAARTLKQVSVLQMPVLSEYAMEPRRIYGVVATVCITVLLIGIMNLLKSVILDHVD</sequence>
<protein>
    <submittedName>
        <fullName evidence="2">Capsular polysaccharide transport system permease protein</fullName>
    </submittedName>
</protein>
<keyword evidence="1" id="KW-0472">Membrane</keyword>
<dbReference type="InterPro" id="IPR050445">
    <property type="entry name" value="Bact_polysacc_biosynth/exp"/>
</dbReference>
<dbReference type="GO" id="GO:0004713">
    <property type="term" value="F:protein tyrosine kinase activity"/>
    <property type="evidence" value="ECO:0007669"/>
    <property type="project" value="TreeGrafter"/>
</dbReference>